<feature type="domain" description="PLAT" evidence="2">
    <location>
        <begin position="1"/>
        <end position="114"/>
    </location>
</feature>
<name>A0A9I9EAY9_CUCME</name>
<organism evidence="3">
    <name type="scientific">Cucumis melo</name>
    <name type="common">Muskmelon</name>
    <dbReference type="NCBI Taxonomy" id="3656"/>
    <lineage>
        <taxon>Eukaryota</taxon>
        <taxon>Viridiplantae</taxon>
        <taxon>Streptophyta</taxon>
        <taxon>Embryophyta</taxon>
        <taxon>Tracheophyta</taxon>
        <taxon>Spermatophyta</taxon>
        <taxon>Magnoliopsida</taxon>
        <taxon>eudicotyledons</taxon>
        <taxon>Gunneridae</taxon>
        <taxon>Pentapetalae</taxon>
        <taxon>rosids</taxon>
        <taxon>fabids</taxon>
        <taxon>Cucurbitales</taxon>
        <taxon>Cucurbitaceae</taxon>
        <taxon>Benincaseae</taxon>
        <taxon>Cucumis</taxon>
    </lineage>
</organism>
<evidence type="ECO:0000256" key="1">
    <source>
        <dbReference type="PROSITE-ProRule" id="PRU00152"/>
    </source>
</evidence>
<protein>
    <recommendedName>
        <fullName evidence="2">PLAT domain-containing protein</fullName>
    </recommendedName>
</protein>
<accession>A0A9I9EAY9</accession>
<comment type="caution">
    <text evidence="1">Lacks conserved residue(s) required for the propagation of feature annotation.</text>
</comment>
<dbReference type="InterPro" id="IPR001024">
    <property type="entry name" value="PLAT/LH2_dom"/>
</dbReference>
<sequence length="114" mass="12375">MAANIIAIASVIPKINEKFPSDDTLFLQFASCDLDADGLLKPLIGGEAELIKNESTEQKYKYVAKIEVPKGFGEIGAAIVELKDDSPEKFIDTVVVANPTSHNTITFSCTSWVQ</sequence>
<dbReference type="Gramene" id="MELO3C031065.2.1">
    <property type="protein sequence ID" value="MELO3C031065.2.1"/>
    <property type="gene ID" value="MELO3C031065.2"/>
</dbReference>
<evidence type="ECO:0000313" key="3">
    <source>
        <dbReference type="EnsemblPlants" id="MELO3C031065.2.1"/>
    </source>
</evidence>
<dbReference type="Gene3D" id="2.60.60.20">
    <property type="entry name" value="PLAT/LH2 domain"/>
    <property type="match status" value="1"/>
</dbReference>
<evidence type="ECO:0000259" key="2">
    <source>
        <dbReference type="PROSITE" id="PS50095"/>
    </source>
</evidence>
<dbReference type="SUPFAM" id="SSF49723">
    <property type="entry name" value="Lipase/lipooxygenase domain (PLAT/LH2 domain)"/>
    <property type="match status" value="1"/>
</dbReference>
<reference evidence="3" key="1">
    <citation type="submission" date="2023-03" db="UniProtKB">
        <authorList>
            <consortium name="EnsemblPlants"/>
        </authorList>
    </citation>
    <scope>IDENTIFICATION</scope>
</reference>
<dbReference type="PROSITE" id="PS50095">
    <property type="entry name" value="PLAT"/>
    <property type="match status" value="1"/>
</dbReference>
<proteinExistence type="predicted"/>
<dbReference type="InterPro" id="IPR036392">
    <property type="entry name" value="PLAT/LH2_dom_sf"/>
</dbReference>
<dbReference type="AlphaFoldDB" id="A0A9I9EAY9"/>
<dbReference type="EnsemblPlants" id="MELO3C031065.2.1">
    <property type="protein sequence ID" value="MELO3C031065.2.1"/>
    <property type="gene ID" value="MELO3C031065.2"/>
</dbReference>